<feature type="transmembrane region" description="Helical" evidence="9">
    <location>
        <begin position="423"/>
        <end position="445"/>
    </location>
</feature>
<evidence type="ECO:0000256" key="7">
    <source>
        <dbReference type="RuleBase" id="RU003346"/>
    </source>
</evidence>
<gene>
    <name evidence="11" type="ORF">AC578_1832</name>
</gene>
<dbReference type="OrthoDB" id="6133115at2759"/>
<evidence type="ECO:0000313" key="12">
    <source>
        <dbReference type="Proteomes" id="UP000070133"/>
    </source>
</evidence>
<protein>
    <recommendedName>
        <fullName evidence="10">Major facilitator superfamily (MFS) profile domain-containing protein</fullName>
    </recommendedName>
</protein>
<sequence>MPDLPAATDHESKDNNNKDIGEHALSVTSSNGQDETKAQVSIGQVLEVQGNTEFISAATAAPLNPWSRTSLQLYLILLTACLNATASGFDGSIFSTINAMDQYKAYFHKQETGSSTGIIFAIYTIGSMVGALTTGLIMDMFGRRAGMGIGSIIIMIGAIVVTAARSEAYLLGGRFVLGLGIALGTSAAPTYAIELAPPQWRARVTGYYNTFFYSGSILATGVTYATAKNHTSLAWRLPLGLQCIPPLFILLGAFLIPESPRWLCSRGRIDDATRILAKYHGGGDPGHPIVQLEIREFEESIKQGKTRSWWDWRELVHTHNARWRIGMVTLMSYGSQLSGNSVLTYYLPSMYTQLGITSTDRRLLLTFANNIVSCAGAVAGSATNDRIGRRTKLWVGSFILAGLFAAVTGFSSQFTTKHGATGAGIALSNAGVAFIFLFGCAYSFVYTPLTATYCAEALDNHTRATGMGIHIIMNNTANFYNTYVTAIALKAIAWKYYLVFVALNLLYGVFWYFLGVETKGRTLEELQEVFDAKWPPRAALEKKKMLKTDDGLLGQLDENRTREV</sequence>
<dbReference type="Gene3D" id="1.20.1250.20">
    <property type="entry name" value="MFS general substrate transporter like domains"/>
    <property type="match status" value="1"/>
</dbReference>
<dbReference type="Pfam" id="PF00083">
    <property type="entry name" value="Sugar_tr"/>
    <property type="match status" value="1"/>
</dbReference>
<evidence type="ECO:0000256" key="8">
    <source>
        <dbReference type="SAM" id="MobiDB-lite"/>
    </source>
</evidence>
<comment type="similarity">
    <text evidence="2 7">Belongs to the major facilitator superfamily. Sugar transporter (TC 2.A.1.1) family.</text>
</comment>
<feature type="region of interest" description="Disordered" evidence="8">
    <location>
        <begin position="1"/>
        <end position="21"/>
    </location>
</feature>
<dbReference type="InterPro" id="IPR005828">
    <property type="entry name" value="MFS_sugar_transport-like"/>
</dbReference>
<feature type="domain" description="Major facilitator superfamily (MFS) profile" evidence="10">
    <location>
        <begin position="76"/>
        <end position="519"/>
    </location>
</feature>
<reference evidence="11 12" key="1">
    <citation type="submission" date="2015-07" db="EMBL/GenBank/DDBJ databases">
        <title>Comparative genomics of the Sigatoka disease complex on banana suggests a link between parallel evolutionary changes in Pseudocercospora fijiensis and Pseudocercospora eumusae and increased virulence on the banana host.</title>
        <authorList>
            <person name="Chang T.-C."/>
            <person name="Salvucci A."/>
            <person name="Crous P.W."/>
            <person name="Stergiopoulos I."/>
        </authorList>
    </citation>
    <scope>NUCLEOTIDE SEQUENCE [LARGE SCALE GENOMIC DNA]</scope>
    <source>
        <strain evidence="11 12">CBS 114824</strain>
    </source>
</reference>
<evidence type="ECO:0000256" key="2">
    <source>
        <dbReference type="ARBA" id="ARBA00010992"/>
    </source>
</evidence>
<comment type="subcellular location">
    <subcellularLocation>
        <location evidence="1">Membrane</location>
        <topology evidence="1">Multi-pass membrane protein</topology>
    </subcellularLocation>
</comment>
<evidence type="ECO:0000256" key="5">
    <source>
        <dbReference type="ARBA" id="ARBA00022989"/>
    </source>
</evidence>
<evidence type="ECO:0000259" key="10">
    <source>
        <dbReference type="PROSITE" id="PS50850"/>
    </source>
</evidence>
<dbReference type="InterPro" id="IPR036259">
    <property type="entry name" value="MFS_trans_sf"/>
</dbReference>
<dbReference type="NCBIfam" id="TIGR00879">
    <property type="entry name" value="SP"/>
    <property type="match status" value="1"/>
</dbReference>
<dbReference type="PROSITE" id="PS00216">
    <property type="entry name" value="SUGAR_TRANSPORT_1"/>
    <property type="match status" value="1"/>
</dbReference>
<feature type="transmembrane region" description="Helical" evidence="9">
    <location>
        <begin position="233"/>
        <end position="256"/>
    </location>
</feature>
<feature type="transmembrane region" description="Helical" evidence="9">
    <location>
        <begin position="145"/>
        <end position="163"/>
    </location>
</feature>
<keyword evidence="3 7" id="KW-0813">Transport</keyword>
<dbReference type="AlphaFoldDB" id="A0A139HKB1"/>
<evidence type="ECO:0000256" key="9">
    <source>
        <dbReference type="SAM" id="Phobius"/>
    </source>
</evidence>
<dbReference type="InterPro" id="IPR050360">
    <property type="entry name" value="MFS_Sugar_Transporters"/>
</dbReference>
<keyword evidence="12" id="KW-1185">Reference proteome</keyword>
<dbReference type="PANTHER" id="PTHR48022:SF79">
    <property type="entry name" value="LACTOSE PERMEASE, PUTATIVE (AFU_ORTHOLOGUE AFUA_6G01860)-RELATED"/>
    <property type="match status" value="1"/>
</dbReference>
<feature type="compositionally biased region" description="Basic and acidic residues" evidence="8">
    <location>
        <begin position="8"/>
        <end position="21"/>
    </location>
</feature>
<feature type="transmembrane region" description="Helical" evidence="9">
    <location>
        <begin position="393"/>
        <end position="411"/>
    </location>
</feature>
<evidence type="ECO:0000256" key="6">
    <source>
        <dbReference type="ARBA" id="ARBA00023136"/>
    </source>
</evidence>
<evidence type="ECO:0000313" key="11">
    <source>
        <dbReference type="EMBL" id="KXT02880.1"/>
    </source>
</evidence>
<feature type="transmembrane region" description="Helical" evidence="9">
    <location>
        <begin position="175"/>
        <end position="195"/>
    </location>
</feature>
<feature type="transmembrane region" description="Helical" evidence="9">
    <location>
        <begin position="496"/>
        <end position="514"/>
    </location>
</feature>
<dbReference type="InterPro" id="IPR020846">
    <property type="entry name" value="MFS_dom"/>
</dbReference>
<dbReference type="Proteomes" id="UP000070133">
    <property type="component" value="Unassembled WGS sequence"/>
</dbReference>
<dbReference type="GO" id="GO:0016020">
    <property type="term" value="C:membrane"/>
    <property type="evidence" value="ECO:0007669"/>
    <property type="project" value="UniProtKB-SubCell"/>
</dbReference>
<keyword evidence="4 9" id="KW-0812">Transmembrane</keyword>
<feature type="transmembrane region" description="Helical" evidence="9">
    <location>
        <begin position="73"/>
        <end position="97"/>
    </location>
</feature>
<dbReference type="PANTHER" id="PTHR48022">
    <property type="entry name" value="PLASTIDIC GLUCOSE TRANSPORTER 4"/>
    <property type="match status" value="1"/>
</dbReference>
<proteinExistence type="inferred from homology"/>
<evidence type="ECO:0000256" key="1">
    <source>
        <dbReference type="ARBA" id="ARBA00004141"/>
    </source>
</evidence>
<dbReference type="GO" id="GO:0005351">
    <property type="term" value="F:carbohydrate:proton symporter activity"/>
    <property type="evidence" value="ECO:0007669"/>
    <property type="project" value="TreeGrafter"/>
</dbReference>
<dbReference type="EMBL" id="LFZN01000036">
    <property type="protein sequence ID" value="KXT02880.1"/>
    <property type="molecule type" value="Genomic_DNA"/>
</dbReference>
<organism evidence="11 12">
    <name type="scientific">Pseudocercospora eumusae</name>
    <dbReference type="NCBI Taxonomy" id="321146"/>
    <lineage>
        <taxon>Eukaryota</taxon>
        <taxon>Fungi</taxon>
        <taxon>Dikarya</taxon>
        <taxon>Ascomycota</taxon>
        <taxon>Pezizomycotina</taxon>
        <taxon>Dothideomycetes</taxon>
        <taxon>Dothideomycetidae</taxon>
        <taxon>Mycosphaerellales</taxon>
        <taxon>Mycosphaerellaceae</taxon>
        <taxon>Pseudocercospora</taxon>
    </lineage>
</organism>
<dbReference type="FunFam" id="1.20.1250.20:FF:000134">
    <property type="entry name" value="MFS sugar transporter protein"/>
    <property type="match status" value="1"/>
</dbReference>
<keyword evidence="6 9" id="KW-0472">Membrane</keyword>
<keyword evidence="5 9" id="KW-1133">Transmembrane helix</keyword>
<name>A0A139HKB1_9PEZI</name>
<evidence type="ECO:0000256" key="4">
    <source>
        <dbReference type="ARBA" id="ARBA00022692"/>
    </source>
</evidence>
<dbReference type="PROSITE" id="PS50850">
    <property type="entry name" value="MFS"/>
    <property type="match status" value="1"/>
</dbReference>
<evidence type="ECO:0000256" key="3">
    <source>
        <dbReference type="ARBA" id="ARBA00022448"/>
    </source>
</evidence>
<comment type="caution">
    <text evidence="11">The sequence shown here is derived from an EMBL/GenBank/DDBJ whole genome shotgun (WGS) entry which is preliminary data.</text>
</comment>
<dbReference type="InterPro" id="IPR005829">
    <property type="entry name" value="Sugar_transporter_CS"/>
</dbReference>
<dbReference type="InterPro" id="IPR003663">
    <property type="entry name" value="Sugar/inositol_transpt"/>
</dbReference>
<feature type="transmembrane region" description="Helical" evidence="9">
    <location>
        <begin position="117"/>
        <end position="138"/>
    </location>
</feature>
<accession>A0A139HKB1</accession>
<dbReference type="SUPFAM" id="SSF103473">
    <property type="entry name" value="MFS general substrate transporter"/>
    <property type="match status" value="1"/>
</dbReference>